<feature type="compositionally biased region" description="Basic residues" evidence="1">
    <location>
        <begin position="1"/>
        <end position="13"/>
    </location>
</feature>
<feature type="compositionally biased region" description="Low complexity" evidence="1">
    <location>
        <begin position="31"/>
        <end position="41"/>
    </location>
</feature>
<evidence type="ECO:0000256" key="1">
    <source>
        <dbReference type="SAM" id="MobiDB-lite"/>
    </source>
</evidence>
<gene>
    <name evidence="2" type="ORF">M6B38_380940</name>
</gene>
<dbReference type="Proteomes" id="UP001140949">
    <property type="component" value="Unassembled WGS sequence"/>
</dbReference>
<organism evidence="2 3">
    <name type="scientific">Iris pallida</name>
    <name type="common">Sweet iris</name>
    <dbReference type="NCBI Taxonomy" id="29817"/>
    <lineage>
        <taxon>Eukaryota</taxon>
        <taxon>Viridiplantae</taxon>
        <taxon>Streptophyta</taxon>
        <taxon>Embryophyta</taxon>
        <taxon>Tracheophyta</taxon>
        <taxon>Spermatophyta</taxon>
        <taxon>Magnoliopsida</taxon>
        <taxon>Liliopsida</taxon>
        <taxon>Asparagales</taxon>
        <taxon>Iridaceae</taxon>
        <taxon>Iridoideae</taxon>
        <taxon>Irideae</taxon>
        <taxon>Iris</taxon>
    </lineage>
</organism>
<dbReference type="AlphaFoldDB" id="A0AAX6G9H7"/>
<protein>
    <submittedName>
        <fullName evidence="2">Uncharacterized protein</fullName>
    </submittedName>
</protein>
<accession>A0AAX6G9H7</accession>
<name>A0AAX6G9H7_IRIPA</name>
<reference evidence="2" key="1">
    <citation type="journal article" date="2023" name="GigaByte">
        <title>Genome assembly of the bearded iris, Iris pallida Lam.</title>
        <authorList>
            <person name="Bruccoleri R.E."/>
            <person name="Oakeley E.J."/>
            <person name="Faust A.M.E."/>
            <person name="Altorfer M."/>
            <person name="Dessus-Babus S."/>
            <person name="Burckhardt D."/>
            <person name="Oertli M."/>
            <person name="Naumann U."/>
            <person name="Petersen F."/>
            <person name="Wong J."/>
        </authorList>
    </citation>
    <scope>NUCLEOTIDE SEQUENCE</scope>
    <source>
        <strain evidence="2">GSM-AAB239-AS_SAM_17_03QT</strain>
    </source>
</reference>
<sequence length="187" mass="19636">MPSGAKKRKAARRKKEEQELGGIQHPPSPHSPTSTPQGSSGLESESSDRGEADMESSGSGGRGEEAVRGEDAGEDYEVREVGVEYVVTKKDTNGSSTHLEEVEPPAAAAAADDDDEVPISEVVVLEQQTAEASASPLAQEETSVATDIPPVSTACEEQQVAPAPLLGHRATLWNCCGLLDAFKGNQR</sequence>
<evidence type="ECO:0000313" key="3">
    <source>
        <dbReference type="Proteomes" id="UP001140949"/>
    </source>
</evidence>
<feature type="region of interest" description="Disordered" evidence="1">
    <location>
        <begin position="1"/>
        <end position="116"/>
    </location>
</feature>
<proteinExistence type="predicted"/>
<reference evidence="2" key="2">
    <citation type="submission" date="2023-04" db="EMBL/GenBank/DDBJ databases">
        <authorList>
            <person name="Bruccoleri R.E."/>
            <person name="Oakeley E.J."/>
            <person name="Faust A.-M."/>
            <person name="Dessus-Babus S."/>
            <person name="Altorfer M."/>
            <person name="Burckhardt D."/>
            <person name="Oertli M."/>
            <person name="Naumann U."/>
            <person name="Petersen F."/>
            <person name="Wong J."/>
        </authorList>
    </citation>
    <scope>NUCLEOTIDE SEQUENCE</scope>
    <source>
        <strain evidence="2">GSM-AAB239-AS_SAM_17_03QT</strain>
        <tissue evidence="2">Leaf</tissue>
    </source>
</reference>
<comment type="caution">
    <text evidence="2">The sequence shown here is derived from an EMBL/GenBank/DDBJ whole genome shotgun (WGS) entry which is preliminary data.</text>
</comment>
<evidence type="ECO:0000313" key="2">
    <source>
        <dbReference type="EMBL" id="KAJ6824945.1"/>
    </source>
</evidence>
<keyword evidence="3" id="KW-1185">Reference proteome</keyword>
<feature type="compositionally biased region" description="Basic and acidic residues" evidence="1">
    <location>
        <begin position="62"/>
        <end position="92"/>
    </location>
</feature>
<dbReference type="EMBL" id="JANAVB010021797">
    <property type="protein sequence ID" value="KAJ6824945.1"/>
    <property type="molecule type" value="Genomic_DNA"/>
</dbReference>